<evidence type="ECO:0000256" key="1">
    <source>
        <dbReference type="SAM" id="SignalP"/>
    </source>
</evidence>
<sequence>MKRIRHTVFESVSTMAAMVVVLLLGLLQLAVPGLAQSPPSGTVQIESWTYSGTGCPFGSLELVISPDGISSLGFTKFTVFTPGRPADQRKNCQVGVSLSYPAGFTFSVTTVEFRGSAQFEGGVKGGLRAGYYFVGFPGTVRSSRSLPPPVEGNFEFSDSFATSVYAPCGTESALLNVLFEATVVPPLPPKNNNKALVVLNNKGSITVTNAGFGLLWKKC</sequence>
<reference evidence="2 3" key="1">
    <citation type="journal article" date="2018" name="Cell">
        <title>The Chara Genome: Secondary Complexity and Implications for Plant Terrestrialization.</title>
        <authorList>
            <person name="Nishiyama T."/>
            <person name="Sakayama H."/>
            <person name="Vries J.D."/>
            <person name="Buschmann H."/>
            <person name="Saint-Marcoux D."/>
            <person name="Ullrich K.K."/>
            <person name="Haas F.B."/>
            <person name="Vanderstraeten L."/>
            <person name="Becker D."/>
            <person name="Lang D."/>
            <person name="Vosolsobe S."/>
            <person name="Rombauts S."/>
            <person name="Wilhelmsson P.K.I."/>
            <person name="Janitza P."/>
            <person name="Kern R."/>
            <person name="Heyl A."/>
            <person name="Rumpler F."/>
            <person name="Villalobos L.I.A.C."/>
            <person name="Clay J.M."/>
            <person name="Skokan R."/>
            <person name="Toyoda A."/>
            <person name="Suzuki Y."/>
            <person name="Kagoshima H."/>
            <person name="Schijlen E."/>
            <person name="Tajeshwar N."/>
            <person name="Catarino B."/>
            <person name="Hetherington A.J."/>
            <person name="Saltykova A."/>
            <person name="Bonnot C."/>
            <person name="Breuninger H."/>
            <person name="Symeonidi A."/>
            <person name="Radhakrishnan G.V."/>
            <person name="Van Nieuwerburgh F."/>
            <person name="Deforce D."/>
            <person name="Chang C."/>
            <person name="Karol K.G."/>
            <person name="Hedrich R."/>
            <person name="Ulvskov P."/>
            <person name="Glockner G."/>
            <person name="Delwiche C.F."/>
            <person name="Petrasek J."/>
            <person name="Van de Peer Y."/>
            <person name="Friml J."/>
            <person name="Beilby M."/>
            <person name="Dolan L."/>
            <person name="Kohara Y."/>
            <person name="Sugano S."/>
            <person name="Fujiyama A."/>
            <person name="Delaux P.-M."/>
            <person name="Quint M."/>
            <person name="TheiBen G."/>
            <person name="Hagemann M."/>
            <person name="Harholt J."/>
            <person name="Dunand C."/>
            <person name="Zachgo S."/>
            <person name="Langdale J."/>
            <person name="Maumus F."/>
            <person name="Straeten D.V.D."/>
            <person name="Gould S.B."/>
            <person name="Rensing S.A."/>
        </authorList>
    </citation>
    <scope>NUCLEOTIDE SEQUENCE [LARGE SCALE GENOMIC DNA]</scope>
    <source>
        <strain evidence="2 3">S276</strain>
    </source>
</reference>
<organism evidence="2 3">
    <name type="scientific">Chara braunii</name>
    <name type="common">Braun's stonewort</name>
    <dbReference type="NCBI Taxonomy" id="69332"/>
    <lineage>
        <taxon>Eukaryota</taxon>
        <taxon>Viridiplantae</taxon>
        <taxon>Streptophyta</taxon>
        <taxon>Charophyceae</taxon>
        <taxon>Charales</taxon>
        <taxon>Characeae</taxon>
        <taxon>Chara</taxon>
    </lineage>
</organism>
<dbReference type="STRING" id="69332.A0A388LSI7"/>
<dbReference type="Proteomes" id="UP000265515">
    <property type="component" value="Unassembled WGS sequence"/>
</dbReference>
<gene>
    <name evidence="2" type="ORF">CBR_g39781</name>
</gene>
<dbReference type="PANTHER" id="PTHR38847:SF1">
    <property type="entry name" value="PSEUDOURIDINE SYNTHASE RSUA_RLUA-LIKE DOMAIN-CONTAINING PROTEIN"/>
    <property type="match status" value="1"/>
</dbReference>
<name>A0A388LSI7_CHABU</name>
<dbReference type="Pfam" id="PF14273">
    <property type="entry name" value="DUF4360"/>
    <property type="match status" value="1"/>
</dbReference>
<keyword evidence="3" id="KW-1185">Reference proteome</keyword>
<dbReference type="InterPro" id="IPR025649">
    <property type="entry name" value="DUF4360"/>
</dbReference>
<dbReference type="Gramene" id="GBG85215">
    <property type="protein sequence ID" value="GBG85215"/>
    <property type="gene ID" value="CBR_g39781"/>
</dbReference>
<evidence type="ECO:0008006" key="4">
    <source>
        <dbReference type="Google" id="ProtNLM"/>
    </source>
</evidence>
<feature type="chain" id="PRO_5017408859" description="DUF4360 domain-containing protein" evidence="1">
    <location>
        <begin position="36"/>
        <end position="219"/>
    </location>
</feature>
<proteinExistence type="predicted"/>
<evidence type="ECO:0000313" key="2">
    <source>
        <dbReference type="EMBL" id="GBG85215.1"/>
    </source>
</evidence>
<feature type="signal peptide" evidence="1">
    <location>
        <begin position="1"/>
        <end position="35"/>
    </location>
</feature>
<evidence type="ECO:0000313" key="3">
    <source>
        <dbReference type="Proteomes" id="UP000265515"/>
    </source>
</evidence>
<dbReference type="EMBL" id="BFEA01000509">
    <property type="protein sequence ID" value="GBG85215.1"/>
    <property type="molecule type" value="Genomic_DNA"/>
</dbReference>
<comment type="caution">
    <text evidence="2">The sequence shown here is derived from an EMBL/GenBank/DDBJ whole genome shotgun (WGS) entry which is preliminary data.</text>
</comment>
<keyword evidence="1" id="KW-0732">Signal</keyword>
<dbReference type="PANTHER" id="PTHR38847">
    <property type="match status" value="1"/>
</dbReference>
<dbReference type="AlphaFoldDB" id="A0A388LSI7"/>
<accession>A0A388LSI7</accession>
<protein>
    <recommendedName>
        <fullName evidence="4">DUF4360 domain-containing protein</fullName>
    </recommendedName>
</protein>
<dbReference type="OrthoDB" id="152248at2759"/>